<feature type="chain" id="PRO_5025549447" description="Secreted protein" evidence="1">
    <location>
        <begin position="22"/>
        <end position="93"/>
    </location>
</feature>
<keyword evidence="1" id="KW-0732">Signal</keyword>
<protein>
    <recommendedName>
        <fullName evidence="4">Secreted protein</fullName>
    </recommendedName>
</protein>
<name>A0A6A5RMW1_9PLEO</name>
<proteinExistence type="predicted"/>
<evidence type="ECO:0008006" key="4">
    <source>
        <dbReference type="Google" id="ProtNLM"/>
    </source>
</evidence>
<dbReference type="GeneID" id="54345257"/>
<keyword evidence="3" id="KW-1185">Reference proteome</keyword>
<organism evidence="2 3">
    <name type="scientific">Didymella exigua CBS 183.55</name>
    <dbReference type="NCBI Taxonomy" id="1150837"/>
    <lineage>
        <taxon>Eukaryota</taxon>
        <taxon>Fungi</taxon>
        <taxon>Dikarya</taxon>
        <taxon>Ascomycota</taxon>
        <taxon>Pezizomycotina</taxon>
        <taxon>Dothideomycetes</taxon>
        <taxon>Pleosporomycetidae</taxon>
        <taxon>Pleosporales</taxon>
        <taxon>Pleosporineae</taxon>
        <taxon>Didymellaceae</taxon>
        <taxon>Didymella</taxon>
    </lineage>
</organism>
<dbReference type="EMBL" id="ML978968">
    <property type="protein sequence ID" value="KAF1928773.1"/>
    <property type="molecule type" value="Genomic_DNA"/>
</dbReference>
<evidence type="ECO:0000313" key="2">
    <source>
        <dbReference type="EMBL" id="KAF1928773.1"/>
    </source>
</evidence>
<sequence length="93" mass="10887">MIRRLHHRGIAVLCHLVLTWNLDVCVRMLKSTIRISKYTILAKGPKTNHPRSRHEHRNRNSFEHLECQHRQASTARLSCRGILQVLTNGIRCK</sequence>
<feature type="signal peptide" evidence="1">
    <location>
        <begin position="1"/>
        <end position="21"/>
    </location>
</feature>
<gene>
    <name evidence="2" type="ORF">M421DRAFT_154811</name>
</gene>
<dbReference type="Proteomes" id="UP000800082">
    <property type="component" value="Unassembled WGS sequence"/>
</dbReference>
<reference evidence="2" key="1">
    <citation type="journal article" date="2020" name="Stud. Mycol.">
        <title>101 Dothideomycetes genomes: a test case for predicting lifestyles and emergence of pathogens.</title>
        <authorList>
            <person name="Haridas S."/>
            <person name="Albert R."/>
            <person name="Binder M."/>
            <person name="Bloem J."/>
            <person name="Labutti K."/>
            <person name="Salamov A."/>
            <person name="Andreopoulos B."/>
            <person name="Baker S."/>
            <person name="Barry K."/>
            <person name="Bills G."/>
            <person name="Bluhm B."/>
            <person name="Cannon C."/>
            <person name="Castanera R."/>
            <person name="Culley D."/>
            <person name="Daum C."/>
            <person name="Ezra D."/>
            <person name="Gonzalez J."/>
            <person name="Henrissat B."/>
            <person name="Kuo A."/>
            <person name="Liang C."/>
            <person name="Lipzen A."/>
            <person name="Lutzoni F."/>
            <person name="Magnuson J."/>
            <person name="Mondo S."/>
            <person name="Nolan M."/>
            <person name="Ohm R."/>
            <person name="Pangilinan J."/>
            <person name="Park H.-J."/>
            <person name="Ramirez L."/>
            <person name="Alfaro M."/>
            <person name="Sun H."/>
            <person name="Tritt A."/>
            <person name="Yoshinaga Y."/>
            <person name="Zwiers L.-H."/>
            <person name="Turgeon B."/>
            <person name="Goodwin S."/>
            <person name="Spatafora J."/>
            <person name="Crous P."/>
            <person name="Grigoriev I."/>
        </authorList>
    </citation>
    <scope>NUCLEOTIDE SEQUENCE</scope>
    <source>
        <strain evidence="2">CBS 183.55</strain>
    </source>
</reference>
<dbReference type="RefSeq" id="XP_033449021.1">
    <property type="nucleotide sequence ID" value="XM_033587611.1"/>
</dbReference>
<evidence type="ECO:0000313" key="3">
    <source>
        <dbReference type="Proteomes" id="UP000800082"/>
    </source>
</evidence>
<accession>A0A6A5RMW1</accession>
<evidence type="ECO:0000256" key="1">
    <source>
        <dbReference type="SAM" id="SignalP"/>
    </source>
</evidence>
<dbReference type="AlphaFoldDB" id="A0A6A5RMW1"/>